<dbReference type="GO" id="GO:0009425">
    <property type="term" value="C:bacterial-type flagellum basal body"/>
    <property type="evidence" value="ECO:0007669"/>
    <property type="project" value="InterPro"/>
</dbReference>
<keyword evidence="5 10" id="KW-0145">Chemotaxis</keyword>
<dbReference type="HOGENOM" id="CLU_099018_6_3_9"/>
<dbReference type="GO" id="GO:0005886">
    <property type="term" value="C:plasma membrane"/>
    <property type="evidence" value="ECO:0007669"/>
    <property type="project" value="UniProtKB-SubCell"/>
</dbReference>
<evidence type="ECO:0000256" key="3">
    <source>
        <dbReference type="ARBA" id="ARBA00008281"/>
    </source>
</evidence>
<feature type="transmembrane region" description="Helical" evidence="10">
    <location>
        <begin position="38"/>
        <end position="59"/>
    </location>
</feature>
<evidence type="ECO:0000256" key="2">
    <source>
        <dbReference type="ARBA" id="ARBA00004162"/>
    </source>
</evidence>
<keyword evidence="11" id="KW-0966">Cell projection</keyword>
<dbReference type="AlphaFoldDB" id="A5D0I5"/>
<evidence type="ECO:0000256" key="5">
    <source>
        <dbReference type="ARBA" id="ARBA00022500"/>
    </source>
</evidence>
<proteinExistence type="inferred from homology"/>
<gene>
    <name evidence="11" type="primary">FliL</name>
    <name evidence="11" type="ordered locus">PTH_2079</name>
</gene>
<dbReference type="GO" id="GO:0006935">
    <property type="term" value="P:chemotaxis"/>
    <property type="evidence" value="ECO:0007669"/>
    <property type="project" value="UniProtKB-KW"/>
</dbReference>
<dbReference type="eggNOG" id="COG1580">
    <property type="taxonomic scope" value="Bacteria"/>
</dbReference>
<evidence type="ECO:0000313" key="12">
    <source>
        <dbReference type="Proteomes" id="UP000006556"/>
    </source>
</evidence>
<dbReference type="EMBL" id="AP009389">
    <property type="protein sequence ID" value="BAF60260.1"/>
    <property type="molecule type" value="Genomic_DNA"/>
</dbReference>
<reference evidence="12" key="1">
    <citation type="journal article" date="2008" name="Genome Res.">
        <title>The genome of Pelotomaculum thermopropionicum reveals niche-associated evolution in anaerobic microbiota.</title>
        <authorList>
            <person name="Kosaka T."/>
            <person name="Kato S."/>
            <person name="Shimoyama T."/>
            <person name="Ishii S."/>
            <person name="Abe T."/>
            <person name="Watanabe K."/>
        </authorList>
    </citation>
    <scope>NUCLEOTIDE SEQUENCE [LARGE SCALE GENOMIC DNA]</scope>
    <source>
        <strain evidence="12">DSM 13744 / JCM 10971 / SI</strain>
    </source>
</reference>
<dbReference type="Proteomes" id="UP000006556">
    <property type="component" value="Chromosome"/>
</dbReference>
<keyword evidence="8 10" id="KW-1133">Transmembrane helix</keyword>
<keyword evidence="11" id="KW-0282">Flagellum</keyword>
<dbReference type="InterPro" id="IPR005503">
    <property type="entry name" value="FliL"/>
</dbReference>
<evidence type="ECO:0000256" key="10">
    <source>
        <dbReference type="RuleBase" id="RU364125"/>
    </source>
</evidence>
<accession>A5D0I5</accession>
<dbReference type="STRING" id="370438.PTH_2079"/>
<dbReference type="GO" id="GO:0071978">
    <property type="term" value="P:bacterial-type flagellum-dependent swarming motility"/>
    <property type="evidence" value="ECO:0007669"/>
    <property type="project" value="TreeGrafter"/>
</dbReference>
<keyword evidence="4 10" id="KW-1003">Cell membrane</keyword>
<keyword evidence="12" id="KW-1185">Reference proteome</keyword>
<dbReference type="PANTHER" id="PTHR35091">
    <property type="entry name" value="FLAGELLAR PROTEIN FLIL"/>
    <property type="match status" value="1"/>
</dbReference>
<evidence type="ECO:0000256" key="9">
    <source>
        <dbReference type="ARBA" id="ARBA00023136"/>
    </source>
</evidence>
<keyword evidence="7 10" id="KW-0283">Flagellar rotation</keyword>
<sequence>MLKGRACPFIQAKAGEAVPEKGEKAKENKKGKGKGRKFLIFFIILAVLAGVSAGAYFYFKRPAGEAKEARKSGAVEMETVEMGEVVANLAGSGGAHYLRVNITLEYPRDKKLAEELKKKKHQILDSLIAVLRSKTLADVNSPGSVDSLKRDLLNGINVHLEEGQVTGIYFTDYLVQ</sequence>
<protein>
    <recommendedName>
        <fullName evidence="10">Flagellar protein FliL</fullName>
    </recommendedName>
</protein>
<dbReference type="KEGG" id="pth:PTH_2079"/>
<comment type="function">
    <text evidence="1 10">Controls the rotational direction of flagella during chemotaxis.</text>
</comment>
<evidence type="ECO:0000256" key="8">
    <source>
        <dbReference type="ARBA" id="ARBA00022989"/>
    </source>
</evidence>
<evidence type="ECO:0000313" key="11">
    <source>
        <dbReference type="EMBL" id="BAF60260.1"/>
    </source>
</evidence>
<name>A5D0I5_PELTS</name>
<dbReference type="Pfam" id="PF03748">
    <property type="entry name" value="FliL"/>
    <property type="match status" value="1"/>
</dbReference>
<evidence type="ECO:0000256" key="6">
    <source>
        <dbReference type="ARBA" id="ARBA00022692"/>
    </source>
</evidence>
<dbReference type="PANTHER" id="PTHR35091:SF2">
    <property type="entry name" value="FLAGELLAR PROTEIN FLIL"/>
    <property type="match status" value="1"/>
</dbReference>
<keyword evidence="9 10" id="KW-0472">Membrane</keyword>
<organism evidence="11 12">
    <name type="scientific">Pelotomaculum thermopropionicum (strain DSM 13744 / JCM 10971 / SI)</name>
    <dbReference type="NCBI Taxonomy" id="370438"/>
    <lineage>
        <taxon>Bacteria</taxon>
        <taxon>Bacillati</taxon>
        <taxon>Bacillota</taxon>
        <taxon>Clostridia</taxon>
        <taxon>Eubacteriales</taxon>
        <taxon>Desulfotomaculaceae</taxon>
        <taxon>Pelotomaculum</taxon>
    </lineage>
</organism>
<keyword evidence="11" id="KW-0969">Cilium</keyword>
<evidence type="ECO:0000256" key="4">
    <source>
        <dbReference type="ARBA" id="ARBA00022475"/>
    </source>
</evidence>
<keyword evidence="6 10" id="KW-0812">Transmembrane</keyword>
<evidence type="ECO:0000256" key="7">
    <source>
        <dbReference type="ARBA" id="ARBA00022779"/>
    </source>
</evidence>
<comment type="subcellular location">
    <subcellularLocation>
        <location evidence="2">Cell membrane</location>
        <topology evidence="2">Single-pass membrane protein</topology>
    </subcellularLocation>
</comment>
<evidence type="ECO:0000256" key="1">
    <source>
        <dbReference type="ARBA" id="ARBA00002254"/>
    </source>
</evidence>
<comment type="similarity">
    <text evidence="3 10">Belongs to the FliL family.</text>
</comment>